<dbReference type="InterPro" id="IPR053876">
    <property type="entry name" value="Phage_int_M"/>
</dbReference>
<dbReference type="Gene3D" id="1.10.150.130">
    <property type="match status" value="1"/>
</dbReference>
<dbReference type="AlphaFoldDB" id="A0A4Q7NPX2"/>
<proteinExistence type="inferred from homology"/>
<evidence type="ECO:0000256" key="4">
    <source>
        <dbReference type="ARBA" id="ARBA00023172"/>
    </source>
</evidence>
<name>A0A4Q7NPX2_9BURK</name>
<dbReference type="EMBL" id="SGXC01000001">
    <property type="protein sequence ID" value="RZS86620.1"/>
    <property type="molecule type" value="Genomic_DNA"/>
</dbReference>
<dbReference type="CDD" id="cd00801">
    <property type="entry name" value="INT_P4_C"/>
    <property type="match status" value="1"/>
</dbReference>
<dbReference type="Pfam" id="PF22022">
    <property type="entry name" value="Phage_int_M"/>
    <property type="match status" value="1"/>
</dbReference>
<dbReference type="PROSITE" id="PS51898">
    <property type="entry name" value="TYR_RECOMBINASE"/>
    <property type="match status" value="1"/>
</dbReference>
<dbReference type="InterPro" id="IPR002104">
    <property type="entry name" value="Integrase_catalytic"/>
</dbReference>
<keyword evidence="2" id="KW-0229">DNA integration</keyword>
<evidence type="ECO:0000256" key="1">
    <source>
        <dbReference type="ARBA" id="ARBA00008857"/>
    </source>
</evidence>
<sequence length="396" mass="44208">MTRTTNRLNSLGVTRQSKPGLYSDGNGLYLQVTAAGVKSWLFRYMKKGKARGMGLGPTHLVSLAEARTKALECRRQLLAGEDPLESKSAAKHTEQLLELHSKTFDECATAYIATHERAWKSEKHAAQWQSTLNTYASPVFGKLPASKIDTTLVMKAVEPIWATKTETASRLRGRIEAVLDWAAVRGYRQGENPARWKGHLDHLLPKRSKVQKVEHHPALPYQELTSFMKKLRELNGNAARALELLILTATRTSETIEATWDEVDFESKTWTIPALRMKAGQEHRVPLSLAALTLLEKQKTISTTAFVFEGGKAGKPLSNMALLQLLKRMGRDDLTAHGFRSTFRDWVGETTSFPRELAEAALAHTLRNKTEAAYARGDLLQKRAELMEAWSSFAGA</sequence>
<dbReference type="InterPro" id="IPR010998">
    <property type="entry name" value="Integrase_recombinase_N"/>
</dbReference>
<dbReference type="InterPro" id="IPR013762">
    <property type="entry name" value="Integrase-like_cat_sf"/>
</dbReference>
<dbReference type="GO" id="GO:0006310">
    <property type="term" value="P:DNA recombination"/>
    <property type="evidence" value="ECO:0007669"/>
    <property type="project" value="UniProtKB-KW"/>
</dbReference>
<evidence type="ECO:0000313" key="8">
    <source>
        <dbReference type="EMBL" id="RZS86620.1"/>
    </source>
</evidence>
<accession>A0A4Q7NPX2</accession>
<dbReference type="InterPro" id="IPR025166">
    <property type="entry name" value="Integrase_DNA_bind_dom"/>
</dbReference>
<dbReference type="PANTHER" id="PTHR30629:SF2">
    <property type="entry name" value="PROPHAGE INTEGRASE INTS-RELATED"/>
    <property type="match status" value="1"/>
</dbReference>
<reference evidence="8 9" key="1">
    <citation type="submission" date="2019-02" db="EMBL/GenBank/DDBJ databases">
        <title>Genomic Encyclopedia of Type Strains, Phase IV (KMG-IV): sequencing the most valuable type-strain genomes for metagenomic binning, comparative biology and taxonomic classification.</title>
        <authorList>
            <person name="Goeker M."/>
        </authorList>
    </citation>
    <scope>NUCLEOTIDE SEQUENCE [LARGE SCALE GENOMIC DNA]</scope>
    <source>
        <strain evidence="8 9">K24</strain>
    </source>
</reference>
<dbReference type="GO" id="GO:0015074">
    <property type="term" value="P:DNA integration"/>
    <property type="evidence" value="ECO:0007669"/>
    <property type="project" value="UniProtKB-KW"/>
</dbReference>
<dbReference type="PANTHER" id="PTHR30629">
    <property type="entry name" value="PROPHAGE INTEGRASE"/>
    <property type="match status" value="1"/>
</dbReference>
<comment type="similarity">
    <text evidence="1">Belongs to the 'phage' integrase family.</text>
</comment>
<evidence type="ECO:0000256" key="2">
    <source>
        <dbReference type="ARBA" id="ARBA00022908"/>
    </source>
</evidence>
<keyword evidence="3 5" id="KW-0238">DNA-binding</keyword>
<evidence type="ECO:0000259" key="6">
    <source>
        <dbReference type="PROSITE" id="PS51898"/>
    </source>
</evidence>
<dbReference type="SUPFAM" id="SSF56349">
    <property type="entry name" value="DNA breaking-rejoining enzymes"/>
    <property type="match status" value="1"/>
</dbReference>
<keyword evidence="4" id="KW-0233">DNA recombination</keyword>
<evidence type="ECO:0000256" key="3">
    <source>
        <dbReference type="ARBA" id="ARBA00023125"/>
    </source>
</evidence>
<organism evidence="8 9">
    <name type="scientific">Pigmentiphaga kullae</name>
    <dbReference type="NCBI Taxonomy" id="151784"/>
    <lineage>
        <taxon>Bacteria</taxon>
        <taxon>Pseudomonadati</taxon>
        <taxon>Pseudomonadota</taxon>
        <taxon>Betaproteobacteria</taxon>
        <taxon>Burkholderiales</taxon>
        <taxon>Alcaligenaceae</taxon>
        <taxon>Pigmentiphaga</taxon>
    </lineage>
</organism>
<evidence type="ECO:0000259" key="7">
    <source>
        <dbReference type="PROSITE" id="PS51900"/>
    </source>
</evidence>
<protein>
    <submittedName>
        <fullName evidence="8">Integrase</fullName>
    </submittedName>
</protein>
<dbReference type="RefSeq" id="WP_130357699.1">
    <property type="nucleotide sequence ID" value="NZ_SGXC01000001.1"/>
</dbReference>
<dbReference type="InterPro" id="IPR038488">
    <property type="entry name" value="Integrase_DNA-bd_sf"/>
</dbReference>
<dbReference type="Gene3D" id="3.30.160.390">
    <property type="entry name" value="Integrase, DNA-binding domain"/>
    <property type="match status" value="1"/>
</dbReference>
<dbReference type="Gene3D" id="1.10.443.10">
    <property type="entry name" value="Intergrase catalytic core"/>
    <property type="match status" value="1"/>
</dbReference>
<evidence type="ECO:0000256" key="5">
    <source>
        <dbReference type="PROSITE-ProRule" id="PRU01248"/>
    </source>
</evidence>
<comment type="caution">
    <text evidence="8">The sequence shown here is derived from an EMBL/GenBank/DDBJ whole genome shotgun (WGS) entry which is preliminary data.</text>
</comment>
<dbReference type="InterPro" id="IPR050808">
    <property type="entry name" value="Phage_Integrase"/>
</dbReference>
<dbReference type="OrthoDB" id="9775880at2"/>
<dbReference type="GO" id="GO:0003677">
    <property type="term" value="F:DNA binding"/>
    <property type="evidence" value="ECO:0007669"/>
    <property type="project" value="UniProtKB-UniRule"/>
</dbReference>
<dbReference type="PROSITE" id="PS51900">
    <property type="entry name" value="CB"/>
    <property type="match status" value="1"/>
</dbReference>
<feature type="domain" description="Core-binding (CB)" evidence="7">
    <location>
        <begin position="102"/>
        <end position="183"/>
    </location>
</feature>
<feature type="domain" description="Tyr recombinase" evidence="6">
    <location>
        <begin position="214"/>
        <end position="387"/>
    </location>
</feature>
<keyword evidence="9" id="KW-1185">Reference proteome</keyword>
<evidence type="ECO:0000313" key="9">
    <source>
        <dbReference type="Proteomes" id="UP000292445"/>
    </source>
</evidence>
<dbReference type="Proteomes" id="UP000292445">
    <property type="component" value="Unassembled WGS sequence"/>
</dbReference>
<dbReference type="InterPro" id="IPR044068">
    <property type="entry name" value="CB"/>
</dbReference>
<gene>
    <name evidence="8" type="ORF">EV675_2668</name>
</gene>
<dbReference type="InterPro" id="IPR011010">
    <property type="entry name" value="DNA_brk_join_enz"/>
</dbReference>
<dbReference type="Pfam" id="PF00589">
    <property type="entry name" value="Phage_integrase"/>
    <property type="match status" value="1"/>
</dbReference>
<dbReference type="Pfam" id="PF13356">
    <property type="entry name" value="Arm-DNA-bind_3"/>
    <property type="match status" value="1"/>
</dbReference>